<feature type="region of interest" description="Disordered" evidence="1">
    <location>
        <begin position="109"/>
        <end position="141"/>
    </location>
</feature>
<sequence>MTPRRTGTHRSLSFEVDPAADDILAEVKLTLNNDFRGLYESAYRSMICGHLRHDESAETINTVIASVPAAIEPHNRLALLMNQNHGLNIPIIDPEQPQPAGKRLARQTTRRSVQDQNPAQPSVHQRPVRSRHQPQAQLGHEEIARKNPEIAVRRKLNPSELADLFSEFFWVWGDRNECWRTSSKA</sequence>
<evidence type="ECO:0000313" key="3">
    <source>
        <dbReference type="Proteomes" id="UP000193144"/>
    </source>
</evidence>
<gene>
    <name evidence="2" type="ORF">BCR34DRAFT_600760</name>
</gene>
<reference evidence="2 3" key="1">
    <citation type="submission" date="2016-07" db="EMBL/GenBank/DDBJ databases">
        <title>Pervasive Adenine N6-methylation of Active Genes in Fungi.</title>
        <authorList>
            <consortium name="DOE Joint Genome Institute"/>
            <person name="Mondo S.J."/>
            <person name="Dannebaum R.O."/>
            <person name="Kuo R.C."/>
            <person name="Labutti K."/>
            <person name="Haridas S."/>
            <person name="Kuo A."/>
            <person name="Salamov A."/>
            <person name="Ahrendt S.R."/>
            <person name="Lipzen A."/>
            <person name="Sullivan W."/>
            <person name="Andreopoulos W.B."/>
            <person name="Clum A."/>
            <person name="Lindquist E."/>
            <person name="Daum C."/>
            <person name="Ramamoorthy G.K."/>
            <person name="Gryganskyi A."/>
            <person name="Culley D."/>
            <person name="Magnuson J.K."/>
            <person name="James T.Y."/>
            <person name="O'Malley M.A."/>
            <person name="Stajich J.E."/>
            <person name="Spatafora J.W."/>
            <person name="Visel A."/>
            <person name="Grigoriev I.V."/>
        </authorList>
    </citation>
    <scope>NUCLEOTIDE SEQUENCE [LARGE SCALE GENOMIC DNA]</scope>
    <source>
        <strain evidence="2 3">CBS 115471</strain>
    </source>
</reference>
<feature type="compositionally biased region" description="Polar residues" evidence="1">
    <location>
        <begin position="110"/>
        <end position="123"/>
    </location>
</feature>
<evidence type="ECO:0000313" key="2">
    <source>
        <dbReference type="EMBL" id="ORY12194.1"/>
    </source>
</evidence>
<proteinExistence type="predicted"/>
<accession>A0A1Y1ZPR6</accession>
<protein>
    <submittedName>
        <fullName evidence="2">Uncharacterized protein</fullName>
    </submittedName>
</protein>
<name>A0A1Y1ZPR6_9PLEO</name>
<dbReference type="Proteomes" id="UP000193144">
    <property type="component" value="Unassembled WGS sequence"/>
</dbReference>
<organism evidence="2 3">
    <name type="scientific">Clohesyomyces aquaticus</name>
    <dbReference type="NCBI Taxonomy" id="1231657"/>
    <lineage>
        <taxon>Eukaryota</taxon>
        <taxon>Fungi</taxon>
        <taxon>Dikarya</taxon>
        <taxon>Ascomycota</taxon>
        <taxon>Pezizomycotina</taxon>
        <taxon>Dothideomycetes</taxon>
        <taxon>Pleosporomycetidae</taxon>
        <taxon>Pleosporales</taxon>
        <taxon>Lindgomycetaceae</taxon>
        <taxon>Clohesyomyces</taxon>
    </lineage>
</organism>
<evidence type="ECO:0000256" key="1">
    <source>
        <dbReference type="SAM" id="MobiDB-lite"/>
    </source>
</evidence>
<comment type="caution">
    <text evidence="2">The sequence shown here is derived from an EMBL/GenBank/DDBJ whole genome shotgun (WGS) entry which is preliminary data.</text>
</comment>
<keyword evidence="3" id="KW-1185">Reference proteome</keyword>
<dbReference type="EMBL" id="MCFA01000053">
    <property type="protein sequence ID" value="ORY12194.1"/>
    <property type="molecule type" value="Genomic_DNA"/>
</dbReference>
<dbReference type="AlphaFoldDB" id="A0A1Y1ZPR6"/>